<accession>A0ABT2W720</accession>
<keyword evidence="1" id="KW-1133">Transmembrane helix</keyword>
<feature type="transmembrane region" description="Helical" evidence="1">
    <location>
        <begin position="72"/>
        <end position="98"/>
    </location>
</feature>
<feature type="transmembrane region" description="Helical" evidence="1">
    <location>
        <begin position="119"/>
        <end position="140"/>
    </location>
</feature>
<reference evidence="3" key="1">
    <citation type="submission" date="2023-07" db="EMBL/GenBank/DDBJ databases">
        <title>Chryseobacterium sp. strain PBS4-4 Genome sequencing and assembly.</title>
        <authorList>
            <person name="Jung Y."/>
        </authorList>
    </citation>
    <scope>NUCLEOTIDE SEQUENCE [LARGE SCALE GENOMIC DNA]</scope>
    <source>
        <strain evidence="3">PBS4-4</strain>
    </source>
</reference>
<sequence>MSFWIFNINPYLNDQMTYIYSGGGGQIILWLGYKLLKKTKVYIICFILAVLLAVLGYLNIDNKLLMMPNGNAAFWSFLPLLFLIYYSILRKLFLVIYGNEPLMKAYMQSSWEQGEYRRLHYGDALFTVLTLILPFLTTLLF</sequence>
<comment type="caution">
    <text evidence="2">The sequence shown here is derived from an EMBL/GenBank/DDBJ whole genome shotgun (WGS) entry which is preliminary data.</text>
</comment>
<dbReference type="EMBL" id="JAOTEM010000002">
    <property type="protein sequence ID" value="MCU7617753.1"/>
    <property type="molecule type" value="Genomic_DNA"/>
</dbReference>
<keyword evidence="3" id="KW-1185">Reference proteome</keyword>
<keyword evidence="1" id="KW-0472">Membrane</keyword>
<name>A0ABT2W720_9FLAO</name>
<evidence type="ECO:0000313" key="3">
    <source>
        <dbReference type="Proteomes" id="UP001208649"/>
    </source>
</evidence>
<protein>
    <submittedName>
        <fullName evidence="2">Uncharacterized protein</fullName>
    </submittedName>
</protein>
<keyword evidence="1" id="KW-0812">Transmembrane</keyword>
<dbReference type="RefSeq" id="WP_263003182.1">
    <property type="nucleotide sequence ID" value="NZ_JAOTEM010000002.1"/>
</dbReference>
<proteinExistence type="predicted"/>
<gene>
    <name evidence="2" type="ORF">NZ698_11135</name>
</gene>
<organism evidence="2 3">
    <name type="scientific">Chryseobacterium edaphi</name>
    <dbReference type="NCBI Taxonomy" id="2976532"/>
    <lineage>
        <taxon>Bacteria</taxon>
        <taxon>Pseudomonadati</taxon>
        <taxon>Bacteroidota</taxon>
        <taxon>Flavobacteriia</taxon>
        <taxon>Flavobacteriales</taxon>
        <taxon>Weeksellaceae</taxon>
        <taxon>Chryseobacterium group</taxon>
        <taxon>Chryseobacterium</taxon>
    </lineage>
</organism>
<evidence type="ECO:0000256" key="1">
    <source>
        <dbReference type="SAM" id="Phobius"/>
    </source>
</evidence>
<feature type="transmembrane region" description="Helical" evidence="1">
    <location>
        <begin position="41"/>
        <end position="60"/>
    </location>
</feature>
<feature type="transmembrane region" description="Helical" evidence="1">
    <location>
        <begin position="18"/>
        <end position="36"/>
    </location>
</feature>
<evidence type="ECO:0000313" key="2">
    <source>
        <dbReference type="EMBL" id="MCU7617753.1"/>
    </source>
</evidence>
<dbReference type="Proteomes" id="UP001208649">
    <property type="component" value="Unassembled WGS sequence"/>
</dbReference>